<dbReference type="InterPro" id="IPR001296">
    <property type="entry name" value="Glyco_trans_1"/>
</dbReference>
<reference evidence="3 4" key="1">
    <citation type="submission" date="2018-08" db="EMBL/GenBank/DDBJ databases">
        <title>Genomic Encyclopedia of Type Strains, Phase IV (KMG-IV): sequencing the most valuable type-strain genomes for metagenomic binning, comparative biology and taxonomic classification.</title>
        <authorList>
            <person name="Goeker M."/>
        </authorList>
    </citation>
    <scope>NUCLEOTIDE SEQUENCE [LARGE SCALE GENOMIC DNA]</scope>
    <source>
        <strain evidence="3 4">DSM 23923</strain>
    </source>
</reference>
<sequence length="422" mass="48507">MRIGIISTRICGSDGVSLEIRKWAAILRRQGHELYYCAGELEGGLEGRLVPRMHFQDAEIEALQRDIFCAECDEQKVRGRMDMLRAGLRAELADFLDHYHIQLIIVENALAIPMNVPLALALRDLIEDRRLSTIAHHHDFMWERERFAVSWMKAELEAVFPPKSESIVHVVINSLAHEALHARTGIAAEVIPNIFDFTHFHYGLDEAALGFRQAVGVGERDWLVLQPTRIIPRKGIEDAIELVRQLRLPLNRGRLFAREVKLVLSHPSGDEGQEYFHKLQDQARDSGVPLIYAADKVAISERGPKQPGQFRLWDAYLNADFVTYPSRIEGFGNAFLEAVYYRLPLLIRRYPVFIRDIEPLDFDLISFDEEITPAVLEQVLAVMADPIRRRRMTEWNFNLAKDHFSYRAVTGKFKKIVERCVS</sequence>
<accession>A0A347ZUS6</accession>
<dbReference type="PANTHER" id="PTHR46401">
    <property type="entry name" value="GLYCOSYLTRANSFERASE WBBK-RELATED"/>
    <property type="match status" value="1"/>
</dbReference>
<dbReference type="Pfam" id="PF00534">
    <property type="entry name" value="Glycos_transf_1"/>
    <property type="match status" value="1"/>
</dbReference>
<evidence type="ECO:0000256" key="1">
    <source>
        <dbReference type="ARBA" id="ARBA00022679"/>
    </source>
</evidence>
<dbReference type="PANTHER" id="PTHR46401:SF2">
    <property type="entry name" value="GLYCOSYLTRANSFERASE WBBK-RELATED"/>
    <property type="match status" value="1"/>
</dbReference>
<proteinExistence type="predicted"/>
<dbReference type="OrthoDB" id="9762705at2"/>
<evidence type="ECO:0000259" key="2">
    <source>
        <dbReference type="Pfam" id="PF00534"/>
    </source>
</evidence>
<dbReference type="AlphaFoldDB" id="A0A347ZUS6"/>
<protein>
    <submittedName>
        <fullName evidence="3">Glycosyltransferase involved in cell wall biosynthesis</fullName>
    </submittedName>
</protein>
<dbReference type="GO" id="GO:0009103">
    <property type="term" value="P:lipopolysaccharide biosynthetic process"/>
    <property type="evidence" value="ECO:0007669"/>
    <property type="project" value="TreeGrafter"/>
</dbReference>
<evidence type="ECO:0000313" key="4">
    <source>
        <dbReference type="Proteomes" id="UP000256388"/>
    </source>
</evidence>
<dbReference type="GO" id="GO:0016757">
    <property type="term" value="F:glycosyltransferase activity"/>
    <property type="evidence" value="ECO:0007669"/>
    <property type="project" value="InterPro"/>
</dbReference>
<dbReference type="EMBL" id="QUMS01000001">
    <property type="protein sequence ID" value="REG10358.1"/>
    <property type="molecule type" value="Genomic_DNA"/>
</dbReference>
<dbReference type="RefSeq" id="WP_116223544.1">
    <property type="nucleotide sequence ID" value="NZ_AP018437.1"/>
</dbReference>
<keyword evidence="4" id="KW-1185">Reference proteome</keyword>
<gene>
    <name evidence="3" type="ORF">DFR64_0213</name>
</gene>
<dbReference type="Proteomes" id="UP000256388">
    <property type="component" value="Unassembled WGS sequence"/>
</dbReference>
<dbReference type="CDD" id="cd03801">
    <property type="entry name" value="GT4_PimA-like"/>
    <property type="match status" value="1"/>
</dbReference>
<organism evidence="3 4">
    <name type="scientific">Pelolinea submarina</name>
    <dbReference type="NCBI Taxonomy" id="913107"/>
    <lineage>
        <taxon>Bacteria</taxon>
        <taxon>Bacillati</taxon>
        <taxon>Chloroflexota</taxon>
        <taxon>Anaerolineae</taxon>
        <taxon>Anaerolineales</taxon>
        <taxon>Anaerolineaceae</taxon>
        <taxon>Pelolinea</taxon>
    </lineage>
</organism>
<name>A0A347ZUS6_9CHLR</name>
<keyword evidence="1 3" id="KW-0808">Transferase</keyword>
<feature type="domain" description="Glycosyl transferase family 1" evidence="2">
    <location>
        <begin position="212"/>
        <end position="394"/>
    </location>
</feature>
<dbReference type="Gene3D" id="3.40.50.2000">
    <property type="entry name" value="Glycogen Phosphorylase B"/>
    <property type="match status" value="2"/>
</dbReference>
<comment type="caution">
    <text evidence="3">The sequence shown here is derived from an EMBL/GenBank/DDBJ whole genome shotgun (WGS) entry which is preliminary data.</text>
</comment>
<evidence type="ECO:0000313" key="3">
    <source>
        <dbReference type="EMBL" id="REG10358.1"/>
    </source>
</evidence>
<dbReference type="SUPFAM" id="SSF53756">
    <property type="entry name" value="UDP-Glycosyltransferase/glycogen phosphorylase"/>
    <property type="match status" value="1"/>
</dbReference>